<feature type="transmembrane region" description="Helical" evidence="10">
    <location>
        <begin position="190"/>
        <end position="212"/>
    </location>
</feature>
<keyword evidence="4" id="KW-0997">Cell inner membrane</keyword>
<dbReference type="PANTHER" id="PTHR11795">
    <property type="entry name" value="BRANCHED-CHAIN AMINO ACID TRANSPORT SYSTEM PERMEASE PROTEIN LIVH"/>
    <property type="match status" value="1"/>
</dbReference>
<dbReference type="PANTHER" id="PTHR11795:SF371">
    <property type="entry name" value="HIGH-AFFINITY BRANCHED-CHAIN AMINO ACID TRANSPORT SYSTEM PERMEASE PROTEIN LIVH"/>
    <property type="match status" value="1"/>
</dbReference>
<organism evidence="11 12">
    <name type="scientific">Aerosakkonema funiforme FACHB-1375</name>
    <dbReference type="NCBI Taxonomy" id="2949571"/>
    <lineage>
        <taxon>Bacteria</taxon>
        <taxon>Bacillati</taxon>
        <taxon>Cyanobacteriota</taxon>
        <taxon>Cyanophyceae</taxon>
        <taxon>Oscillatoriophycideae</taxon>
        <taxon>Aerosakkonematales</taxon>
        <taxon>Aerosakkonemataceae</taxon>
        <taxon>Aerosakkonema</taxon>
    </lineage>
</organism>
<dbReference type="CDD" id="cd06582">
    <property type="entry name" value="TM_PBP1_LivH_like"/>
    <property type="match status" value="1"/>
</dbReference>
<reference evidence="11" key="1">
    <citation type="journal article" date="2015" name="ISME J.">
        <title>Draft Genome Sequence of Streptomyces incarnatus NRRL8089, which Produces the Nucleoside Antibiotic Sinefungin.</title>
        <authorList>
            <person name="Oshima K."/>
            <person name="Hattori M."/>
            <person name="Shimizu H."/>
            <person name="Fukuda K."/>
            <person name="Nemoto M."/>
            <person name="Inagaki K."/>
            <person name="Tamura T."/>
        </authorList>
    </citation>
    <scope>NUCLEOTIDE SEQUENCE</scope>
    <source>
        <strain evidence="11">FACHB-1375</strain>
    </source>
</reference>
<keyword evidence="8 10" id="KW-0472">Membrane</keyword>
<comment type="subcellular location">
    <subcellularLocation>
        <location evidence="1">Cell membrane</location>
        <topology evidence="1">Multi-pass membrane protein</topology>
    </subcellularLocation>
</comment>
<dbReference type="InterPro" id="IPR001851">
    <property type="entry name" value="ABC_transp_permease"/>
</dbReference>
<evidence type="ECO:0000256" key="9">
    <source>
        <dbReference type="ARBA" id="ARBA00037998"/>
    </source>
</evidence>
<evidence type="ECO:0000313" key="12">
    <source>
        <dbReference type="Proteomes" id="UP000641646"/>
    </source>
</evidence>
<evidence type="ECO:0000256" key="3">
    <source>
        <dbReference type="ARBA" id="ARBA00022475"/>
    </source>
</evidence>
<feature type="transmembrane region" description="Helical" evidence="10">
    <location>
        <begin position="97"/>
        <end position="120"/>
    </location>
</feature>
<dbReference type="Proteomes" id="UP000641646">
    <property type="component" value="Unassembled WGS sequence"/>
</dbReference>
<sequence length="297" mass="31569">MDVQQIAQLFVNGIAVGSIIALAAVGLTLTYGILRLANFAHGDFMTLGAYLAWVVNTSGVNIWLALIFGAIVTVAGMVLSEKLLWSPMRDRRATSTTLMILSIGLALFIRNGIIFIWGGSNQSYALPVADAIDIFGVRVAFYRIVVVILAILAIVSLHLLLQNTKIGKAMRAVADNVDLARVTGINVDRVVIWTWAIAGTLTALGGGMYGLITGIRPNMGWFLILPMFASVILGGIGNPYGAIAGAFVIGIAQEVTAGIGQQFSIPFLGPEYKLAVALVIMVIVLLVRPQGLFKGTL</sequence>
<feature type="transmembrane region" description="Helical" evidence="10">
    <location>
        <begin position="6"/>
        <end position="29"/>
    </location>
</feature>
<dbReference type="GO" id="GO:0015192">
    <property type="term" value="F:L-phenylalanine transmembrane transporter activity"/>
    <property type="evidence" value="ECO:0007669"/>
    <property type="project" value="TreeGrafter"/>
</dbReference>
<feature type="transmembrane region" description="Helical" evidence="10">
    <location>
        <begin position="140"/>
        <end position="161"/>
    </location>
</feature>
<keyword evidence="7 10" id="KW-1133">Transmembrane helix</keyword>
<feature type="transmembrane region" description="Helical" evidence="10">
    <location>
        <begin position="272"/>
        <end position="291"/>
    </location>
</feature>
<evidence type="ECO:0000256" key="7">
    <source>
        <dbReference type="ARBA" id="ARBA00022989"/>
    </source>
</evidence>
<accession>A0A926VBC4</accession>
<keyword evidence="12" id="KW-1185">Reference proteome</keyword>
<evidence type="ECO:0000256" key="4">
    <source>
        <dbReference type="ARBA" id="ARBA00022519"/>
    </source>
</evidence>
<keyword evidence="3" id="KW-1003">Cell membrane</keyword>
<evidence type="ECO:0000256" key="8">
    <source>
        <dbReference type="ARBA" id="ARBA00023136"/>
    </source>
</evidence>
<dbReference type="GO" id="GO:0042941">
    <property type="term" value="P:D-alanine transmembrane transport"/>
    <property type="evidence" value="ECO:0007669"/>
    <property type="project" value="TreeGrafter"/>
</dbReference>
<evidence type="ECO:0000313" key="11">
    <source>
        <dbReference type="EMBL" id="MBD2180739.1"/>
    </source>
</evidence>
<keyword evidence="2" id="KW-0813">Transport</keyword>
<dbReference type="GO" id="GO:1903806">
    <property type="term" value="P:L-isoleucine import across plasma membrane"/>
    <property type="evidence" value="ECO:0007669"/>
    <property type="project" value="TreeGrafter"/>
</dbReference>
<keyword evidence="6" id="KW-0029">Amino-acid transport</keyword>
<evidence type="ECO:0000256" key="10">
    <source>
        <dbReference type="SAM" id="Phobius"/>
    </source>
</evidence>
<name>A0A926VBC4_9CYAN</name>
<comment type="similarity">
    <text evidence="9">Belongs to the binding-protein-dependent transport system permease family. LivHM subfamily.</text>
</comment>
<dbReference type="AlphaFoldDB" id="A0A926VBC4"/>
<dbReference type="InterPro" id="IPR052157">
    <property type="entry name" value="BCAA_transport_permease"/>
</dbReference>
<dbReference type="GO" id="GO:0005886">
    <property type="term" value="C:plasma membrane"/>
    <property type="evidence" value="ECO:0007669"/>
    <property type="project" value="UniProtKB-SubCell"/>
</dbReference>
<feature type="transmembrane region" description="Helical" evidence="10">
    <location>
        <begin position="62"/>
        <end position="85"/>
    </location>
</feature>
<evidence type="ECO:0000256" key="6">
    <source>
        <dbReference type="ARBA" id="ARBA00022970"/>
    </source>
</evidence>
<keyword evidence="5 10" id="KW-0812">Transmembrane</keyword>
<evidence type="ECO:0000256" key="2">
    <source>
        <dbReference type="ARBA" id="ARBA00022448"/>
    </source>
</evidence>
<dbReference type="RefSeq" id="WP_190463245.1">
    <property type="nucleotide sequence ID" value="NZ_JACJPW010000011.1"/>
</dbReference>
<dbReference type="Pfam" id="PF02653">
    <property type="entry name" value="BPD_transp_2"/>
    <property type="match status" value="1"/>
</dbReference>
<evidence type="ECO:0000256" key="1">
    <source>
        <dbReference type="ARBA" id="ARBA00004651"/>
    </source>
</evidence>
<feature type="transmembrane region" description="Helical" evidence="10">
    <location>
        <begin position="224"/>
        <end position="251"/>
    </location>
</feature>
<dbReference type="GO" id="GO:0005304">
    <property type="term" value="F:L-valine transmembrane transporter activity"/>
    <property type="evidence" value="ECO:0007669"/>
    <property type="project" value="TreeGrafter"/>
</dbReference>
<dbReference type="GO" id="GO:0015188">
    <property type="term" value="F:L-isoleucine transmembrane transporter activity"/>
    <property type="evidence" value="ECO:0007669"/>
    <property type="project" value="TreeGrafter"/>
</dbReference>
<reference evidence="11" key="2">
    <citation type="submission" date="2020-08" db="EMBL/GenBank/DDBJ databases">
        <authorList>
            <person name="Chen M."/>
            <person name="Teng W."/>
            <person name="Zhao L."/>
            <person name="Hu C."/>
            <person name="Zhou Y."/>
            <person name="Han B."/>
            <person name="Song L."/>
            <person name="Shu W."/>
        </authorList>
    </citation>
    <scope>NUCLEOTIDE SEQUENCE</scope>
    <source>
        <strain evidence="11">FACHB-1375</strain>
    </source>
</reference>
<dbReference type="GO" id="GO:0015190">
    <property type="term" value="F:L-leucine transmembrane transporter activity"/>
    <property type="evidence" value="ECO:0007669"/>
    <property type="project" value="TreeGrafter"/>
</dbReference>
<dbReference type="EMBL" id="JACJPW010000011">
    <property type="protein sequence ID" value="MBD2180739.1"/>
    <property type="molecule type" value="Genomic_DNA"/>
</dbReference>
<proteinExistence type="inferred from homology"/>
<protein>
    <submittedName>
        <fullName evidence="11">Branched-chain amino acid ABC transporter permease</fullName>
    </submittedName>
</protein>
<dbReference type="GO" id="GO:0015808">
    <property type="term" value="P:L-alanine transport"/>
    <property type="evidence" value="ECO:0007669"/>
    <property type="project" value="TreeGrafter"/>
</dbReference>
<evidence type="ECO:0000256" key="5">
    <source>
        <dbReference type="ARBA" id="ARBA00022692"/>
    </source>
</evidence>
<comment type="caution">
    <text evidence="11">The sequence shown here is derived from an EMBL/GenBank/DDBJ whole genome shotgun (WGS) entry which is preliminary data.</text>
</comment>
<gene>
    <name evidence="11" type="ORF">H6G03_06420</name>
</gene>